<proteinExistence type="predicted"/>
<keyword evidence="1" id="KW-0472">Membrane</keyword>
<evidence type="ECO:0000313" key="2">
    <source>
        <dbReference type="EMBL" id="OYQ27623.1"/>
    </source>
</evidence>
<dbReference type="OrthoDB" id="648493at2"/>
<name>A0A255YEM4_9SPHN</name>
<feature type="transmembrane region" description="Helical" evidence="1">
    <location>
        <begin position="108"/>
        <end position="127"/>
    </location>
</feature>
<dbReference type="EMBL" id="NOXT01000113">
    <property type="protein sequence ID" value="OYQ27623.1"/>
    <property type="molecule type" value="Genomic_DNA"/>
</dbReference>
<keyword evidence="1" id="KW-1133">Transmembrane helix</keyword>
<keyword evidence="3" id="KW-1185">Reference proteome</keyword>
<feature type="transmembrane region" description="Helical" evidence="1">
    <location>
        <begin position="139"/>
        <end position="162"/>
    </location>
</feature>
<dbReference type="Proteomes" id="UP000216991">
    <property type="component" value="Unassembled WGS sequence"/>
</dbReference>
<dbReference type="AlphaFoldDB" id="A0A255YEM4"/>
<feature type="transmembrane region" description="Helical" evidence="1">
    <location>
        <begin position="33"/>
        <end position="55"/>
    </location>
</feature>
<protein>
    <submittedName>
        <fullName evidence="2">Uncharacterized protein</fullName>
    </submittedName>
</protein>
<feature type="transmembrane region" description="Helical" evidence="1">
    <location>
        <begin position="67"/>
        <end position="88"/>
    </location>
</feature>
<keyword evidence="1" id="KW-0812">Transmembrane</keyword>
<feature type="transmembrane region" description="Helical" evidence="1">
    <location>
        <begin position="174"/>
        <end position="195"/>
    </location>
</feature>
<organism evidence="2 3">
    <name type="scientific">Sandarakinorhabdus cyanobacteriorum</name>
    <dbReference type="NCBI Taxonomy" id="1981098"/>
    <lineage>
        <taxon>Bacteria</taxon>
        <taxon>Pseudomonadati</taxon>
        <taxon>Pseudomonadota</taxon>
        <taxon>Alphaproteobacteria</taxon>
        <taxon>Sphingomonadales</taxon>
        <taxon>Sphingosinicellaceae</taxon>
        <taxon>Sandarakinorhabdus</taxon>
    </lineage>
</organism>
<reference evidence="2 3" key="1">
    <citation type="submission" date="2017-07" db="EMBL/GenBank/DDBJ databases">
        <title>Sandarakinorhabdus cyanobacteriorum sp. nov., a novel bacterium isolated from cyanobacterial aggregates in a eutrophic lake.</title>
        <authorList>
            <person name="Cai H."/>
        </authorList>
    </citation>
    <scope>NUCLEOTIDE SEQUENCE [LARGE SCALE GENOMIC DNA]</scope>
    <source>
        <strain evidence="2 3">TH057</strain>
    </source>
</reference>
<evidence type="ECO:0000313" key="3">
    <source>
        <dbReference type="Proteomes" id="UP000216991"/>
    </source>
</evidence>
<accession>A0A255YEM4</accession>
<dbReference type="RefSeq" id="WP_094473944.1">
    <property type="nucleotide sequence ID" value="NZ_NOXT01000113.1"/>
</dbReference>
<sequence length="212" mass="23197">MPYRQAHWFVGGVLLVILAGFWFSYFTAAAVPLAFHVHALSASAWLLLLIVQHLAIHRRQNGLHRQLGWASFALFPLLILGFTMIINVSAQAFAKGSSPFSVYLGPSFGIGMALAIAAYLTLFFQALRHRRTVHLHAGYMLATPLILFESPFSRVMAMFAPWMNIIGSSGPQEVLDTIALSDGIAVIFALGLYAANRRHGTPWLVAAGFMAA</sequence>
<feature type="transmembrane region" description="Helical" evidence="1">
    <location>
        <begin position="7"/>
        <end position="27"/>
    </location>
</feature>
<evidence type="ECO:0000256" key="1">
    <source>
        <dbReference type="SAM" id="Phobius"/>
    </source>
</evidence>
<gene>
    <name evidence="2" type="ORF">CHU93_10175</name>
</gene>
<comment type="caution">
    <text evidence="2">The sequence shown here is derived from an EMBL/GenBank/DDBJ whole genome shotgun (WGS) entry which is preliminary data.</text>
</comment>